<reference evidence="4" key="1">
    <citation type="submission" date="2019-11" db="EMBL/GenBank/DDBJ databases">
        <authorList>
            <person name="Liu Y."/>
            <person name="Hou J."/>
            <person name="Li T.-Q."/>
            <person name="Guan C.-H."/>
            <person name="Wu X."/>
            <person name="Wu H.-Z."/>
            <person name="Ling F."/>
            <person name="Zhang R."/>
            <person name="Shi X.-G."/>
            <person name="Ren J.-P."/>
            <person name="Chen E.-F."/>
            <person name="Sun J.-M."/>
        </authorList>
    </citation>
    <scope>NUCLEOTIDE SEQUENCE</scope>
    <source>
        <strain evidence="4">Adult_tree_wgs_1</strain>
        <tissue evidence="4">Leaves</tissue>
    </source>
</reference>
<evidence type="ECO:0000256" key="2">
    <source>
        <dbReference type="ARBA" id="ARBA00022843"/>
    </source>
</evidence>
<organism evidence="4 5">
    <name type="scientific">Rhododendron simsii</name>
    <name type="common">Sims's rhododendron</name>
    <dbReference type="NCBI Taxonomy" id="118357"/>
    <lineage>
        <taxon>Eukaryota</taxon>
        <taxon>Viridiplantae</taxon>
        <taxon>Streptophyta</taxon>
        <taxon>Embryophyta</taxon>
        <taxon>Tracheophyta</taxon>
        <taxon>Spermatophyta</taxon>
        <taxon>Magnoliopsida</taxon>
        <taxon>eudicotyledons</taxon>
        <taxon>Gunneridae</taxon>
        <taxon>Pentapetalae</taxon>
        <taxon>asterids</taxon>
        <taxon>Ericales</taxon>
        <taxon>Ericaceae</taxon>
        <taxon>Ericoideae</taxon>
        <taxon>Rhodoreae</taxon>
        <taxon>Rhododendron</taxon>
    </lineage>
</organism>
<keyword evidence="2" id="KW-0832">Ubl conjugation</keyword>
<proteinExistence type="predicted"/>
<dbReference type="PANTHER" id="PTHR10666">
    <property type="entry name" value="UBIQUITIN"/>
    <property type="match status" value="1"/>
</dbReference>
<dbReference type="PROSITE" id="PS50053">
    <property type="entry name" value="UBIQUITIN_2"/>
    <property type="match status" value="3"/>
</dbReference>
<name>A0A834HUH6_RHOSS</name>
<dbReference type="EMBL" id="WJXA01000001">
    <property type="protein sequence ID" value="KAF7154211.1"/>
    <property type="molecule type" value="Genomic_DNA"/>
</dbReference>
<evidence type="ECO:0000313" key="4">
    <source>
        <dbReference type="EMBL" id="KAF7154211.1"/>
    </source>
</evidence>
<dbReference type="InterPro" id="IPR019956">
    <property type="entry name" value="Ubiquitin_dom"/>
</dbReference>
<keyword evidence="1" id="KW-1017">Isopeptide bond</keyword>
<dbReference type="Pfam" id="PF00240">
    <property type="entry name" value="ubiquitin"/>
    <property type="match status" value="3"/>
</dbReference>
<dbReference type="InterPro" id="IPR000626">
    <property type="entry name" value="Ubiquitin-like_dom"/>
</dbReference>
<dbReference type="Proteomes" id="UP000626092">
    <property type="component" value="Unassembled WGS sequence"/>
</dbReference>
<sequence>MDSTEDEMKIYLKVIETVALKVRRSETTRKLKALFHEKEDTLENLQELFLSGKQLEDDHKLVGHGIRTNSTLYLYLQAIDMIKLLVYTKEGILSDQFTLVYGGELLGDNRTLASLSIQSESILYLVLNPRDEVSISVKMQSGEILKLKVKVLQTCQDIKAIVQSMVGFESGAEILTYAGKLLEDSKTLACCNIKEKSLLEMLPLTFKIFVKHSACKTKL</sequence>
<dbReference type="AlphaFoldDB" id="A0A834HUH6"/>
<feature type="domain" description="Ubiquitin-like" evidence="3">
    <location>
        <begin position="8"/>
        <end position="77"/>
    </location>
</feature>
<feature type="domain" description="Ubiquitin-like" evidence="3">
    <location>
        <begin position="133"/>
        <end position="202"/>
    </location>
</feature>
<dbReference type="SUPFAM" id="SSF54236">
    <property type="entry name" value="Ubiquitin-like"/>
    <property type="match status" value="3"/>
</dbReference>
<dbReference type="CDD" id="cd17039">
    <property type="entry name" value="Ubl_ubiquitin_like"/>
    <property type="match status" value="2"/>
</dbReference>
<dbReference type="InterPro" id="IPR050158">
    <property type="entry name" value="Ubiquitin_ubiquitin-like"/>
</dbReference>
<dbReference type="Gene3D" id="3.10.20.90">
    <property type="entry name" value="Phosphatidylinositol 3-kinase Catalytic Subunit, Chain A, domain 1"/>
    <property type="match status" value="3"/>
</dbReference>
<gene>
    <name evidence="4" type="ORF">RHSIM_Rhsim01G0277500</name>
</gene>
<feature type="domain" description="Ubiquitin-like" evidence="3">
    <location>
        <begin position="77"/>
        <end position="132"/>
    </location>
</feature>
<evidence type="ECO:0000259" key="3">
    <source>
        <dbReference type="PROSITE" id="PS50053"/>
    </source>
</evidence>
<evidence type="ECO:0000256" key="1">
    <source>
        <dbReference type="ARBA" id="ARBA00022499"/>
    </source>
</evidence>
<protein>
    <recommendedName>
        <fullName evidence="3">Ubiquitin-like domain-containing protein</fullName>
    </recommendedName>
</protein>
<keyword evidence="5" id="KW-1185">Reference proteome</keyword>
<dbReference type="GO" id="GO:0003729">
    <property type="term" value="F:mRNA binding"/>
    <property type="evidence" value="ECO:0007669"/>
    <property type="project" value="UniProtKB-ARBA"/>
</dbReference>
<comment type="caution">
    <text evidence="4">The sequence shown here is derived from an EMBL/GenBank/DDBJ whole genome shotgun (WGS) entry which is preliminary data.</text>
</comment>
<dbReference type="PRINTS" id="PR00348">
    <property type="entry name" value="UBIQUITIN"/>
</dbReference>
<evidence type="ECO:0000313" key="5">
    <source>
        <dbReference type="Proteomes" id="UP000626092"/>
    </source>
</evidence>
<dbReference type="SMART" id="SM00213">
    <property type="entry name" value="UBQ"/>
    <property type="match status" value="3"/>
</dbReference>
<dbReference type="InterPro" id="IPR029071">
    <property type="entry name" value="Ubiquitin-like_domsf"/>
</dbReference>
<dbReference type="OrthoDB" id="1894077at2759"/>
<accession>A0A834HUH6</accession>